<feature type="domain" description="Protein kinase" evidence="5">
    <location>
        <begin position="533"/>
        <end position="939"/>
    </location>
</feature>
<keyword evidence="2 3" id="KW-0067">ATP-binding</keyword>
<dbReference type="GO" id="GO:0005524">
    <property type="term" value="F:ATP binding"/>
    <property type="evidence" value="ECO:0007669"/>
    <property type="project" value="UniProtKB-UniRule"/>
</dbReference>
<dbReference type="InterPro" id="IPR008271">
    <property type="entry name" value="Ser/Thr_kinase_AS"/>
</dbReference>
<keyword evidence="6" id="KW-0808">Transferase</keyword>
<keyword evidence="7" id="KW-1185">Reference proteome</keyword>
<evidence type="ECO:0000256" key="4">
    <source>
        <dbReference type="SAM" id="MobiDB-lite"/>
    </source>
</evidence>
<feature type="compositionally biased region" description="Low complexity" evidence="4">
    <location>
        <begin position="664"/>
        <end position="687"/>
    </location>
</feature>
<evidence type="ECO:0000256" key="3">
    <source>
        <dbReference type="PROSITE-ProRule" id="PRU10141"/>
    </source>
</evidence>
<organism evidence="6 7">
    <name type="scientific">Allomyces macrogynus (strain ATCC 38327)</name>
    <name type="common">Allomyces javanicus var. macrogynus</name>
    <dbReference type="NCBI Taxonomy" id="578462"/>
    <lineage>
        <taxon>Eukaryota</taxon>
        <taxon>Fungi</taxon>
        <taxon>Fungi incertae sedis</taxon>
        <taxon>Blastocladiomycota</taxon>
        <taxon>Blastocladiomycetes</taxon>
        <taxon>Blastocladiales</taxon>
        <taxon>Blastocladiaceae</taxon>
        <taxon>Allomyces</taxon>
    </lineage>
</organism>
<feature type="compositionally biased region" description="Basic and acidic residues" evidence="4">
    <location>
        <begin position="75"/>
        <end position="90"/>
    </location>
</feature>
<dbReference type="Proteomes" id="UP000054350">
    <property type="component" value="Unassembled WGS sequence"/>
</dbReference>
<evidence type="ECO:0000313" key="7">
    <source>
        <dbReference type="Proteomes" id="UP000054350"/>
    </source>
</evidence>
<dbReference type="EMBL" id="GG745346">
    <property type="protein sequence ID" value="KNE65071.1"/>
    <property type="molecule type" value="Genomic_DNA"/>
</dbReference>
<feature type="binding site" evidence="3">
    <location>
        <position position="566"/>
    </location>
    <ligand>
        <name>ATP</name>
        <dbReference type="ChEBI" id="CHEBI:30616"/>
    </ligand>
</feature>
<evidence type="ECO:0000256" key="2">
    <source>
        <dbReference type="ARBA" id="ARBA00022840"/>
    </source>
</evidence>
<feature type="region of interest" description="Disordered" evidence="4">
    <location>
        <begin position="48"/>
        <end position="150"/>
    </location>
</feature>
<evidence type="ECO:0000259" key="5">
    <source>
        <dbReference type="PROSITE" id="PS50011"/>
    </source>
</evidence>
<dbReference type="eggNOG" id="KOG0589">
    <property type="taxonomic scope" value="Eukaryota"/>
</dbReference>
<evidence type="ECO:0000256" key="1">
    <source>
        <dbReference type="ARBA" id="ARBA00022741"/>
    </source>
</evidence>
<name>A0A0L0SRF0_ALLM3</name>
<evidence type="ECO:0000313" key="6">
    <source>
        <dbReference type="EMBL" id="KNE65071.1"/>
    </source>
</evidence>
<feature type="compositionally biased region" description="Pro residues" evidence="4">
    <location>
        <begin position="320"/>
        <end position="331"/>
    </location>
</feature>
<dbReference type="SMART" id="SM00220">
    <property type="entry name" value="S_TKc"/>
    <property type="match status" value="1"/>
</dbReference>
<feature type="region of interest" description="Disordered" evidence="4">
    <location>
        <begin position="167"/>
        <end position="206"/>
    </location>
</feature>
<sequence>MAPPPPPPPPASGTPPDTTPLPPAPLASVLERWCRPLVTSCLPLPLAASAASRPRSPDCDEYVPPHLAPSSATERSSDEQDGKSDDDVADRTSAADAQVDPTTAPPERPDPSLPAPPAMLQLAARPPVDTPATMTPSTMASPSQPSVPAPRRRMFVDLDPAPATTPAGYFAGIDAPQSPSMPDSAVTLHSPHAHGRARSGSTHVPEPLRFGSLAVAGEDMAAKPVRRDRNGFAEGSVFFDASNVEPEPAKSIVATPITEDGPRYMYTDSFTAPIPRGDSAASGGGGGKKKNVFFGDEPPPDRNALFDLPSSVWTVMPAADAPPVPPPPPTKSPAKKARGMIVGRDPPATETVEARGPAHRNSVFYEDFTVYPAPVPDDASKLKPKRASIFDVPPSPVLPANPISTAPTTEVPSLTIDTASTTSSAAPYKSKHLIPSPTTVIDDDESSASLPSPRRARSPALSSTASSPILIPVFRTDPPDAPWTDDGRHRPLAPPVLTRAARSAVDLADTIPPDTEDLRAGYDPVTLAVQYVPLRKNLLGTGLHAHVYRGTVRACAGAPACACAVKVLHELPESQLGGLREAWLLAQCRHAYVLQIVDVIDVANHVDEPAVVPAEDGGKWVRLSLENLGFPPPPELLESSYVYEPPVKEALLAGKDVHGVGSKSSSRVPSRASSPVLSRPASPAAVAGPPPNVVPYRPPKPPEYALVLELCPGMSMWQFVTKNKTSVGRRLWMRWARQLAQAVAHLHARRIVHHDIKPHNILLDEYRGIKLSDLGSAEIVPEEGFFVDGLGKGTLAYLPPELTKPQPYNAAVDMYALGATLYVCGILGRDPFAGCSTPVHMIMAIERGFLAWPANLPAQHSRVADAAGEVDTRAVNLDTRIKRRGVPIPGSDPRDPRYVRFLNGDLVDEGIWKVLAQCLDKDPEKRPTATELVRELCALDGLDVEVEL</sequence>
<reference evidence="7" key="2">
    <citation type="submission" date="2009-11" db="EMBL/GenBank/DDBJ databases">
        <title>The Genome Sequence of Allomyces macrogynus strain ATCC 38327.</title>
        <authorList>
            <consortium name="The Broad Institute Genome Sequencing Platform"/>
            <person name="Russ C."/>
            <person name="Cuomo C."/>
            <person name="Shea T."/>
            <person name="Young S.K."/>
            <person name="Zeng Q."/>
            <person name="Koehrsen M."/>
            <person name="Haas B."/>
            <person name="Borodovsky M."/>
            <person name="Guigo R."/>
            <person name="Alvarado L."/>
            <person name="Berlin A."/>
            <person name="Borenstein D."/>
            <person name="Chen Z."/>
            <person name="Engels R."/>
            <person name="Freedman E."/>
            <person name="Gellesch M."/>
            <person name="Goldberg J."/>
            <person name="Griggs A."/>
            <person name="Gujja S."/>
            <person name="Heiman D."/>
            <person name="Hepburn T."/>
            <person name="Howarth C."/>
            <person name="Jen D."/>
            <person name="Larson L."/>
            <person name="Lewis B."/>
            <person name="Mehta T."/>
            <person name="Park D."/>
            <person name="Pearson M."/>
            <person name="Roberts A."/>
            <person name="Saif S."/>
            <person name="Shenoy N."/>
            <person name="Sisk P."/>
            <person name="Stolte C."/>
            <person name="Sykes S."/>
            <person name="Walk T."/>
            <person name="White J."/>
            <person name="Yandava C."/>
            <person name="Burger G."/>
            <person name="Gray M.W."/>
            <person name="Holland P.W.H."/>
            <person name="King N."/>
            <person name="Lang F.B.F."/>
            <person name="Roger A.J."/>
            <person name="Ruiz-Trillo I."/>
            <person name="Lander E."/>
            <person name="Nusbaum C."/>
        </authorList>
    </citation>
    <scope>NUCLEOTIDE SEQUENCE [LARGE SCALE GENOMIC DNA]</scope>
    <source>
        <strain evidence="7">ATCC 38327</strain>
    </source>
</reference>
<feature type="compositionally biased region" description="Low complexity" evidence="4">
    <location>
        <begin position="118"/>
        <end position="127"/>
    </location>
</feature>
<accession>A0A0L0SRF0</accession>
<dbReference type="Gene3D" id="1.10.510.10">
    <property type="entry name" value="Transferase(Phosphotransferase) domain 1"/>
    <property type="match status" value="1"/>
</dbReference>
<dbReference type="OrthoDB" id="4062651at2759"/>
<dbReference type="PANTHER" id="PTHR44329">
    <property type="entry name" value="SERINE/THREONINE-PROTEIN KINASE TNNI3K-RELATED"/>
    <property type="match status" value="1"/>
</dbReference>
<gene>
    <name evidence="6" type="ORF">AMAG_10735</name>
</gene>
<dbReference type="SUPFAM" id="SSF56112">
    <property type="entry name" value="Protein kinase-like (PK-like)"/>
    <property type="match status" value="1"/>
</dbReference>
<feature type="compositionally biased region" description="Polar residues" evidence="4">
    <location>
        <begin position="132"/>
        <end position="146"/>
    </location>
</feature>
<feature type="region of interest" description="Disordered" evidence="4">
    <location>
        <begin position="658"/>
        <end position="692"/>
    </location>
</feature>
<dbReference type="GO" id="GO:0004674">
    <property type="term" value="F:protein serine/threonine kinase activity"/>
    <property type="evidence" value="ECO:0007669"/>
    <property type="project" value="UniProtKB-KW"/>
</dbReference>
<dbReference type="Pfam" id="PF00069">
    <property type="entry name" value="Pkinase"/>
    <property type="match status" value="1"/>
</dbReference>
<dbReference type="VEuPathDB" id="FungiDB:AMAG_10735"/>
<dbReference type="PANTHER" id="PTHR44329:SF289">
    <property type="entry name" value="SERINE_THREONINE-PROTEIN KINASE VIK"/>
    <property type="match status" value="1"/>
</dbReference>
<dbReference type="InterPro" id="IPR011009">
    <property type="entry name" value="Kinase-like_dom_sf"/>
</dbReference>
<feature type="compositionally biased region" description="Pro residues" evidence="4">
    <location>
        <begin position="103"/>
        <end position="117"/>
    </location>
</feature>
<dbReference type="PROSITE" id="PS00107">
    <property type="entry name" value="PROTEIN_KINASE_ATP"/>
    <property type="match status" value="1"/>
</dbReference>
<feature type="region of interest" description="Disordered" evidence="4">
    <location>
        <begin position="262"/>
        <end position="342"/>
    </location>
</feature>
<dbReference type="InterPro" id="IPR051681">
    <property type="entry name" value="Ser/Thr_Kinases-Pseudokinases"/>
</dbReference>
<dbReference type="STRING" id="578462.A0A0L0SRF0"/>
<reference evidence="6 7" key="1">
    <citation type="submission" date="2009-11" db="EMBL/GenBank/DDBJ databases">
        <title>Annotation of Allomyces macrogynus ATCC 38327.</title>
        <authorList>
            <consortium name="The Broad Institute Genome Sequencing Platform"/>
            <person name="Russ C."/>
            <person name="Cuomo C."/>
            <person name="Burger G."/>
            <person name="Gray M.W."/>
            <person name="Holland P.W.H."/>
            <person name="King N."/>
            <person name="Lang F.B.F."/>
            <person name="Roger A.J."/>
            <person name="Ruiz-Trillo I."/>
            <person name="Young S.K."/>
            <person name="Zeng Q."/>
            <person name="Gargeya S."/>
            <person name="Fitzgerald M."/>
            <person name="Haas B."/>
            <person name="Abouelleil A."/>
            <person name="Alvarado L."/>
            <person name="Arachchi H.M."/>
            <person name="Berlin A."/>
            <person name="Chapman S.B."/>
            <person name="Gearin G."/>
            <person name="Goldberg J."/>
            <person name="Griggs A."/>
            <person name="Gujja S."/>
            <person name="Hansen M."/>
            <person name="Heiman D."/>
            <person name="Howarth C."/>
            <person name="Larimer J."/>
            <person name="Lui A."/>
            <person name="MacDonald P.J.P."/>
            <person name="McCowen C."/>
            <person name="Montmayeur A."/>
            <person name="Murphy C."/>
            <person name="Neiman D."/>
            <person name="Pearson M."/>
            <person name="Priest M."/>
            <person name="Roberts A."/>
            <person name="Saif S."/>
            <person name="Shea T."/>
            <person name="Sisk P."/>
            <person name="Stolte C."/>
            <person name="Sykes S."/>
            <person name="Wortman J."/>
            <person name="Nusbaum C."/>
            <person name="Birren B."/>
        </authorList>
    </citation>
    <scope>NUCLEOTIDE SEQUENCE [LARGE SCALE GENOMIC DNA]</scope>
    <source>
        <strain evidence="6 7">ATCC 38327</strain>
    </source>
</reference>
<feature type="region of interest" description="Disordered" evidence="4">
    <location>
        <begin position="1"/>
        <end position="25"/>
    </location>
</feature>
<feature type="compositionally biased region" description="Low complexity" evidence="4">
    <location>
        <begin position="447"/>
        <end position="468"/>
    </location>
</feature>
<dbReference type="InterPro" id="IPR017441">
    <property type="entry name" value="Protein_kinase_ATP_BS"/>
</dbReference>
<dbReference type="AlphaFoldDB" id="A0A0L0SRF0"/>
<keyword evidence="6" id="KW-0723">Serine/threonine-protein kinase</keyword>
<dbReference type="PROSITE" id="PS50011">
    <property type="entry name" value="PROTEIN_KINASE_DOM"/>
    <property type="match status" value="1"/>
</dbReference>
<dbReference type="PROSITE" id="PS00108">
    <property type="entry name" value="PROTEIN_KINASE_ST"/>
    <property type="match status" value="1"/>
</dbReference>
<keyword evidence="1 3" id="KW-0547">Nucleotide-binding</keyword>
<dbReference type="InterPro" id="IPR000719">
    <property type="entry name" value="Prot_kinase_dom"/>
</dbReference>
<keyword evidence="6" id="KW-0418">Kinase</keyword>
<proteinExistence type="predicted"/>
<protein>
    <submittedName>
        <fullName evidence="6">Serine/threonine protein kinase</fullName>
    </submittedName>
</protein>
<feature type="region of interest" description="Disordered" evidence="4">
    <location>
        <begin position="420"/>
        <end position="493"/>
    </location>
</feature>